<evidence type="ECO:0000256" key="1">
    <source>
        <dbReference type="ARBA" id="ARBA00003257"/>
    </source>
</evidence>
<feature type="transmembrane region" description="Helical" evidence="17">
    <location>
        <begin position="244"/>
        <end position="265"/>
    </location>
</feature>
<dbReference type="GO" id="GO:0042773">
    <property type="term" value="P:ATP synthesis coupled electron transport"/>
    <property type="evidence" value="ECO:0007669"/>
    <property type="project" value="InterPro"/>
</dbReference>
<evidence type="ECO:0000256" key="16">
    <source>
        <dbReference type="ARBA" id="ARBA00049551"/>
    </source>
</evidence>
<dbReference type="PANTHER" id="PTHR43507">
    <property type="entry name" value="NADH-UBIQUINONE OXIDOREDUCTASE CHAIN 4"/>
    <property type="match status" value="1"/>
</dbReference>
<feature type="transmembrane region" description="Helical" evidence="17">
    <location>
        <begin position="219"/>
        <end position="238"/>
    </location>
</feature>
<keyword evidence="11 17" id="KW-1133">Transmembrane helix</keyword>
<evidence type="ECO:0000256" key="10">
    <source>
        <dbReference type="ARBA" id="ARBA00022982"/>
    </source>
</evidence>
<dbReference type="Pfam" id="PF00361">
    <property type="entry name" value="Proton_antipo_M"/>
    <property type="match status" value="1"/>
</dbReference>
<keyword evidence="6 17" id="KW-0813">Transport</keyword>
<comment type="function">
    <text evidence="1">Core subunit of the mitochondrial membrane respiratory chain NADH dehydrogenase (Complex I) that is believed to belong to the minimal assembly required for catalysis. Complex I functions in the transfer of electrons from NADH to the respiratory chain. The immediate electron acceptor for the enzyme is believed to be ubiquinone.</text>
</comment>
<evidence type="ECO:0000256" key="8">
    <source>
        <dbReference type="ARBA" id="ARBA00022692"/>
    </source>
</evidence>
<evidence type="ECO:0000256" key="11">
    <source>
        <dbReference type="ARBA" id="ARBA00022989"/>
    </source>
</evidence>
<feature type="transmembrane region" description="Helical" evidence="17">
    <location>
        <begin position="384"/>
        <end position="404"/>
    </location>
</feature>
<dbReference type="GO" id="GO:0015990">
    <property type="term" value="P:electron transport coupled proton transport"/>
    <property type="evidence" value="ECO:0007669"/>
    <property type="project" value="TreeGrafter"/>
</dbReference>
<evidence type="ECO:0000256" key="7">
    <source>
        <dbReference type="ARBA" id="ARBA00022660"/>
    </source>
</evidence>
<gene>
    <name evidence="19" type="primary">ND4</name>
</gene>
<comment type="similarity">
    <text evidence="3 17">Belongs to the complex I subunit 4 family.</text>
</comment>
<dbReference type="AlphaFoldDB" id="A0A6B9INQ9"/>
<name>A0A6B9INQ9_9HEXA</name>
<evidence type="ECO:0000256" key="4">
    <source>
        <dbReference type="ARBA" id="ARBA00012944"/>
    </source>
</evidence>
<feature type="transmembrane region" description="Helical" evidence="17">
    <location>
        <begin position="92"/>
        <end position="109"/>
    </location>
</feature>
<keyword evidence="10 17" id="KW-0249">Electron transport</keyword>
<evidence type="ECO:0000256" key="2">
    <source>
        <dbReference type="ARBA" id="ARBA00004225"/>
    </source>
</evidence>
<feature type="transmembrane region" description="Helical" evidence="17">
    <location>
        <begin position="62"/>
        <end position="83"/>
    </location>
</feature>
<comment type="subcellular location">
    <subcellularLocation>
        <location evidence="2 17">Mitochondrion membrane</location>
        <topology evidence="2 17">Multi-pass membrane protein</topology>
    </subcellularLocation>
</comment>
<organism evidence="19">
    <name type="scientific">Neelus murinus</name>
    <dbReference type="NCBI Taxonomy" id="1348065"/>
    <lineage>
        <taxon>Eukaryota</taxon>
        <taxon>Metazoa</taxon>
        <taxon>Ecdysozoa</taxon>
        <taxon>Arthropoda</taxon>
        <taxon>Hexapoda</taxon>
        <taxon>Collembola</taxon>
        <taxon>Neelipleona</taxon>
        <taxon>Neelidae</taxon>
        <taxon>Neelus</taxon>
    </lineage>
</organism>
<dbReference type="PANTHER" id="PTHR43507:SF20">
    <property type="entry name" value="NADH-UBIQUINONE OXIDOREDUCTASE CHAIN 4"/>
    <property type="match status" value="1"/>
</dbReference>
<feature type="transmembrane region" description="Helical" evidence="17">
    <location>
        <begin position="185"/>
        <end position="207"/>
    </location>
</feature>
<feature type="transmembrane region" description="Helical" evidence="17">
    <location>
        <begin position="21"/>
        <end position="42"/>
    </location>
</feature>
<dbReference type="PRINTS" id="PR01437">
    <property type="entry name" value="NUOXDRDTASE4"/>
</dbReference>
<protein>
    <recommendedName>
        <fullName evidence="5 17">NADH-ubiquinone oxidoreductase chain 4</fullName>
        <ecNumber evidence="4 17">7.1.1.2</ecNumber>
    </recommendedName>
</protein>
<geneLocation type="mitochondrion" evidence="19"/>
<comment type="catalytic activity">
    <reaction evidence="16 17">
        <text>a ubiquinone + NADH + 5 H(+)(in) = a ubiquinol + NAD(+) + 4 H(+)(out)</text>
        <dbReference type="Rhea" id="RHEA:29091"/>
        <dbReference type="Rhea" id="RHEA-COMP:9565"/>
        <dbReference type="Rhea" id="RHEA-COMP:9566"/>
        <dbReference type="ChEBI" id="CHEBI:15378"/>
        <dbReference type="ChEBI" id="CHEBI:16389"/>
        <dbReference type="ChEBI" id="CHEBI:17976"/>
        <dbReference type="ChEBI" id="CHEBI:57540"/>
        <dbReference type="ChEBI" id="CHEBI:57945"/>
        <dbReference type="EC" id="7.1.1.2"/>
    </reaction>
</comment>
<feature type="transmembrane region" description="Helical" evidence="17">
    <location>
        <begin position="146"/>
        <end position="165"/>
    </location>
</feature>
<feature type="transmembrane region" description="Helical" evidence="17">
    <location>
        <begin position="333"/>
        <end position="355"/>
    </location>
</feature>
<evidence type="ECO:0000256" key="9">
    <source>
        <dbReference type="ARBA" id="ARBA00022967"/>
    </source>
</evidence>
<evidence type="ECO:0000256" key="14">
    <source>
        <dbReference type="ARBA" id="ARBA00023128"/>
    </source>
</evidence>
<comment type="function">
    <text evidence="17">Core subunit of the mitochondrial membrane respiratory chain NADH dehydrogenase (Complex I) which catalyzes electron transfer from NADH through the respiratory chain, using ubiquinone as an electron acceptor. Essential for the catalytic activity and assembly of complex I.</text>
</comment>
<reference evidence="19" key="1">
    <citation type="journal article" date="2019" name="Diversity">
        <title>Mitochondrial Genome Diversity in Collembola: Phylogeny, Dating and Gene Order.</title>
        <authorList>
            <person name="Leo C."/>
            <person name="Carapelli A."/>
            <person name="Cicconardi F."/>
            <person name="Frati F."/>
            <person name="Nardi F."/>
        </authorList>
    </citation>
    <scope>NUCLEOTIDE SEQUENCE</scope>
</reference>
<feature type="transmembrane region" description="Helical" evidence="17">
    <location>
        <begin position="277"/>
        <end position="298"/>
    </location>
</feature>
<dbReference type="GO" id="GO:0048039">
    <property type="term" value="F:ubiquinone binding"/>
    <property type="evidence" value="ECO:0007669"/>
    <property type="project" value="TreeGrafter"/>
</dbReference>
<evidence type="ECO:0000313" key="19">
    <source>
        <dbReference type="EMBL" id="QGZ08867.1"/>
    </source>
</evidence>
<feature type="domain" description="NADH:quinone oxidoreductase/Mrp antiporter transmembrane" evidence="18">
    <location>
        <begin position="110"/>
        <end position="389"/>
    </location>
</feature>
<dbReference type="EMBL" id="MH155200">
    <property type="protein sequence ID" value="QGZ08867.1"/>
    <property type="molecule type" value="Genomic_DNA"/>
</dbReference>
<keyword evidence="14 17" id="KW-0496">Mitochondrion</keyword>
<evidence type="ECO:0000259" key="18">
    <source>
        <dbReference type="Pfam" id="PF00361"/>
    </source>
</evidence>
<keyword evidence="15 17" id="KW-0472">Membrane</keyword>
<sequence>MMGLVFLIMAIFPILSMGIRTCVWWGSMLLGVLITGVLFFMGPVYLNEVGVGGGFLLGGLNFSLGILSCWLLVLTVGAMVGLVSSLFFESEFLMIASGLTLVLIFSFFTGDLLSFYFFFEASLIPTLIMIFGWGSQPERLQAGLYFLFYTLIASLPLLLGILWVSEGMGGTSFNLCGTMSMLGGAWFIVMNFAFLVKAPMFLVHVWLPKAHVEAPVAGSMVLAGILLKLGGYGMYSVVGLMSVGYLNFGCYVFGLSLVGMVLVGFMSCRTIDLKSLVAYSSVAHMGVVVSGVISMYVWGITGSLVMMVALGVTSSGMFYLVNLMYERSGSRMLFMNSGVLSSGPIISVLIFLILISNFSAPPSLNLLGEIYLISVVFKYSVGNLLFLALGCFLGAVFTLHMYSYTQHGEVFSISRGMMDVNILELNMLFMHIIPINFFILFLGSYFF</sequence>
<keyword evidence="9" id="KW-1278">Translocase</keyword>
<dbReference type="GO" id="GO:0003954">
    <property type="term" value="F:NADH dehydrogenase activity"/>
    <property type="evidence" value="ECO:0007669"/>
    <property type="project" value="TreeGrafter"/>
</dbReference>
<proteinExistence type="inferred from homology"/>
<evidence type="ECO:0000256" key="15">
    <source>
        <dbReference type="ARBA" id="ARBA00023136"/>
    </source>
</evidence>
<dbReference type="EC" id="7.1.1.2" evidence="4 17"/>
<feature type="transmembrane region" description="Helical" evidence="17">
    <location>
        <begin position="304"/>
        <end position="321"/>
    </location>
</feature>
<keyword evidence="13 17" id="KW-0830">Ubiquinone</keyword>
<dbReference type="GO" id="GO:0008137">
    <property type="term" value="F:NADH dehydrogenase (ubiquinone) activity"/>
    <property type="evidence" value="ECO:0007669"/>
    <property type="project" value="UniProtKB-UniRule"/>
</dbReference>
<evidence type="ECO:0000256" key="17">
    <source>
        <dbReference type="RuleBase" id="RU003297"/>
    </source>
</evidence>
<feature type="transmembrane region" description="Helical" evidence="17">
    <location>
        <begin position="115"/>
        <end position="134"/>
    </location>
</feature>
<accession>A0A6B9INQ9</accession>
<feature type="transmembrane region" description="Helical" evidence="17">
    <location>
        <begin position="425"/>
        <end position="446"/>
    </location>
</feature>
<dbReference type="GO" id="GO:0031966">
    <property type="term" value="C:mitochondrial membrane"/>
    <property type="evidence" value="ECO:0007669"/>
    <property type="project" value="UniProtKB-SubCell"/>
</dbReference>
<keyword evidence="8 17" id="KW-0812">Transmembrane</keyword>
<evidence type="ECO:0000256" key="5">
    <source>
        <dbReference type="ARBA" id="ARBA00021006"/>
    </source>
</evidence>
<keyword evidence="7 17" id="KW-0679">Respiratory chain</keyword>
<evidence type="ECO:0000256" key="6">
    <source>
        <dbReference type="ARBA" id="ARBA00022448"/>
    </source>
</evidence>
<evidence type="ECO:0000256" key="13">
    <source>
        <dbReference type="ARBA" id="ARBA00023075"/>
    </source>
</evidence>
<evidence type="ECO:0000256" key="3">
    <source>
        <dbReference type="ARBA" id="ARBA00009025"/>
    </source>
</evidence>
<keyword evidence="12 17" id="KW-0520">NAD</keyword>
<dbReference type="InterPro" id="IPR001750">
    <property type="entry name" value="ND/Mrp_TM"/>
</dbReference>
<dbReference type="InterPro" id="IPR003918">
    <property type="entry name" value="NADH_UbQ_OxRdtase"/>
</dbReference>
<evidence type="ECO:0000256" key="12">
    <source>
        <dbReference type="ARBA" id="ARBA00023027"/>
    </source>
</evidence>